<evidence type="ECO:0000313" key="3">
    <source>
        <dbReference type="Proteomes" id="UP000481327"/>
    </source>
</evidence>
<evidence type="ECO:0000256" key="1">
    <source>
        <dbReference type="SAM" id="SignalP"/>
    </source>
</evidence>
<feature type="chain" id="PRO_5028803086" description="Tetratricopeptide repeat protein" evidence="1">
    <location>
        <begin position="24"/>
        <end position="256"/>
    </location>
</feature>
<keyword evidence="1" id="KW-0732">Signal</keyword>
<dbReference type="RefSeq" id="WP_152577592.1">
    <property type="nucleotide sequence ID" value="NZ_JAATJI010000001.1"/>
</dbReference>
<reference evidence="2 3" key="1">
    <citation type="submission" date="2019-09" db="EMBL/GenBank/DDBJ databases">
        <title>Polymorphobacter sp. isolated from a lake in China.</title>
        <authorList>
            <person name="Liu Z."/>
        </authorList>
    </citation>
    <scope>NUCLEOTIDE SEQUENCE [LARGE SCALE GENOMIC DNA]</scope>
    <source>
        <strain evidence="2 3">D40P</strain>
    </source>
</reference>
<sequence length="256" mass="26283">MTSRFALLLTGLASLALAGPALADASGAFRDGKWPAAISQGRAEATPASLTLAGRAQLAIAAYDTRDKAQALALVQRAEADFDAALAKNPGDIAAQMQKAVAIGYRAKLTKAPGLAKDARKRFETLRDAHPDNSLAWSAIGGWHGGAIATLGNFMASTVLGAKSAEVDRNFGQALKLDPDNPSLRTIYAMTLLDLNAGNAARAATVLGGIGALPARDGFEALLRAQGVQLAAALKAGNVKAAQALARRLQAFGTLA</sequence>
<evidence type="ECO:0008006" key="4">
    <source>
        <dbReference type="Google" id="ProtNLM"/>
    </source>
</evidence>
<accession>A0A7C9GP14</accession>
<gene>
    <name evidence="2" type="ORF">F3168_07865</name>
</gene>
<dbReference type="Gene3D" id="1.25.40.10">
    <property type="entry name" value="Tetratricopeptide repeat domain"/>
    <property type="match status" value="1"/>
</dbReference>
<keyword evidence="3" id="KW-1185">Reference proteome</keyword>
<dbReference type="InterPro" id="IPR011990">
    <property type="entry name" value="TPR-like_helical_dom_sf"/>
</dbReference>
<evidence type="ECO:0000313" key="2">
    <source>
        <dbReference type="EMBL" id="MQT17177.1"/>
    </source>
</evidence>
<dbReference type="SUPFAM" id="SSF48452">
    <property type="entry name" value="TPR-like"/>
    <property type="match status" value="1"/>
</dbReference>
<protein>
    <recommendedName>
        <fullName evidence="4">Tetratricopeptide repeat protein</fullName>
    </recommendedName>
</protein>
<comment type="caution">
    <text evidence="2">The sequence shown here is derived from an EMBL/GenBank/DDBJ whole genome shotgun (WGS) entry which is preliminary data.</text>
</comment>
<dbReference type="OrthoDB" id="7596664at2"/>
<dbReference type="EMBL" id="WIOL01000002">
    <property type="protein sequence ID" value="MQT17177.1"/>
    <property type="molecule type" value="Genomic_DNA"/>
</dbReference>
<dbReference type="Proteomes" id="UP000481327">
    <property type="component" value="Unassembled WGS sequence"/>
</dbReference>
<name>A0A7C9GP14_9SPHN</name>
<feature type="signal peptide" evidence="1">
    <location>
        <begin position="1"/>
        <end position="23"/>
    </location>
</feature>
<dbReference type="AlphaFoldDB" id="A0A7C9GP14"/>
<organism evidence="2 3">
    <name type="scientific">Sandarakinorhabdus fusca</name>
    <dbReference type="NCBI Taxonomy" id="1439888"/>
    <lineage>
        <taxon>Bacteria</taxon>
        <taxon>Pseudomonadati</taxon>
        <taxon>Pseudomonadota</taxon>
        <taxon>Alphaproteobacteria</taxon>
        <taxon>Sphingomonadales</taxon>
        <taxon>Sphingosinicellaceae</taxon>
        <taxon>Sandarakinorhabdus</taxon>
    </lineage>
</organism>
<proteinExistence type="predicted"/>